<dbReference type="NCBIfam" id="TIGR00368">
    <property type="entry name" value="YifB family Mg chelatase-like AAA ATPase"/>
    <property type="match status" value="1"/>
</dbReference>
<dbReference type="InterPro" id="IPR003593">
    <property type="entry name" value="AAA+_ATPase"/>
</dbReference>
<proteinExistence type="inferred from homology"/>
<dbReference type="SUPFAM" id="SSF54211">
    <property type="entry name" value="Ribosomal protein S5 domain 2-like"/>
    <property type="match status" value="1"/>
</dbReference>
<sequence>MSVARVACRALVGLHAPLVHVEVSLASGLPAFCIVGLPATVVKESKERVRAALLNSRFEFPAGRITVNLAPADLPKEGGRFDLPIALGILIASGQIRPRGARGGGGCETREFYGELGLTGELKPVRGLLLAAAHAQQQGHELVVPRANAAEACVVAPERVRAAGHLLEVCGHLSGAAPLPACASPRGAENRDAPSARGAPLDLADVRGQLMPKRALVIAAAGGHSLLMIGPPGSGKSMLAQRLPGLLPPLTRSEALEVAAIAAVSAAGFTPGQLGQRPFRAPHHTASSAALVGGGARARPGEISLAHHGVLFLDELPEFERAVLEALREPLETGIVAVSRAALQSEYPAAFQLIAAMNPCPCGRLGDPAGECRCTPAEVRRYRGRISGPLLDRLDMHVEVPRVTAADFDAAAGGGESTAAAATRVALARGVQLERQGRCNARLTDLEVQRWCAADAAGRHLLEETMRRRGLSGRARARLLRLARTIADLEGATGIGAGHIAGAVMLRCMDASVAPARAAGAG</sequence>
<evidence type="ECO:0000256" key="1">
    <source>
        <dbReference type="ARBA" id="ARBA00006354"/>
    </source>
</evidence>
<name>A0A537JTA7_9BACT</name>
<dbReference type="InterPro" id="IPR014721">
    <property type="entry name" value="Ribsml_uS5_D2-typ_fold_subgr"/>
</dbReference>
<protein>
    <submittedName>
        <fullName evidence="3">ATP-binding protein</fullName>
    </submittedName>
</protein>
<dbReference type="SUPFAM" id="SSF52540">
    <property type="entry name" value="P-loop containing nucleoside triphosphate hydrolases"/>
    <property type="match status" value="1"/>
</dbReference>
<evidence type="ECO:0000259" key="2">
    <source>
        <dbReference type="SMART" id="SM00382"/>
    </source>
</evidence>
<evidence type="ECO:0000313" key="3">
    <source>
        <dbReference type="EMBL" id="TMI86781.1"/>
    </source>
</evidence>
<dbReference type="Gene3D" id="3.30.230.10">
    <property type="match status" value="1"/>
</dbReference>
<dbReference type="InterPro" id="IPR045006">
    <property type="entry name" value="CHLI-like"/>
</dbReference>
<dbReference type="InterPro" id="IPR004482">
    <property type="entry name" value="Mg_chelat-rel"/>
</dbReference>
<gene>
    <name evidence="3" type="ORF">E6H00_17520</name>
</gene>
<keyword evidence="3" id="KW-0067">ATP-binding</keyword>
<dbReference type="Proteomes" id="UP000318509">
    <property type="component" value="Unassembled WGS sequence"/>
</dbReference>
<dbReference type="Pfam" id="PF13541">
    <property type="entry name" value="ChlI"/>
    <property type="match status" value="1"/>
</dbReference>
<dbReference type="InterPro" id="IPR025158">
    <property type="entry name" value="Mg_chelat-rel_C"/>
</dbReference>
<feature type="domain" description="AAA+ ATPase" evidence="2">
    <location>
        <begin position="222"/>
        <end position="404"/>
    </location>
</feature>
<dbReference type="AlphaFoldDB" id="A0A537JTA7"/>
<comment type="similarity">
    <text evidence="1">Belongs to the Mg-chelatase subunits D/I family. ComM subfamily.</text>
</comment>
<keyword evidence="3" id="KW-0547">Nucleotide-binding</keyword>
<dbReference type="Gene3D" id="3.40.50.300">
    <property type="entry name" value="P-loop containing nucleotide triphosphate hydrolases"/>
    <property type="match status" value="1"/>
</dbReference>
<dbReference type="PANTHER" id="PTHR32039:SF7">
    <property type="entry name" value="COMPETENCE PROTEIN COMM"/>
    <property type="match status" value="1"/>
</dbReference>
<organism evidence="3 4">
    <name type="scientific">Candidatus Segetimicrobium genomatis</name>
    <dbReference type="NCBI Taxonomy" id="2569760"/>
    <lineage>
        <taxon>Bacteria</taxon>
        <taxon>Bacillati</taxon>
        <taxon>Candidatus Sysuimicrobiota</taxon>
        <taxon>Candidatus Sysuimicrobiia</taxon>
        <taxon>Candidatus Sysuimicrobiales</taxon>
        <taxon>Candidatus Segetimicrobiaceae</taxon>
        <taxon>Candidatus Segetimicrobium</taxon>
    </lineage>
</organism>
<comment type="caution">
    <text evidence="3">The sequence shown here is derived from an EMBL/GenBank/DDBJ whole genome shotgun (WGS) entry which is preliminary data.</text>
</comment>
<dbReference type="EMBL" id="VBAK01000182">
    <property type="protein sequence ID" value="TMI86781.1"/>
    <property type="molecule type" value="Genomic_DNA"/>
</dbReference>
<dbReference type="InterPro" id="IPR000523">
    <property type="entry name" value="Mg_chelatse_chII-like_cat_dom"/>
</dbReference>
<dbReference type="Pfam" id="PF01078">
    <property type="entry name" value="Mg_chelatase"/>
    <property type="match status" value="1"/>
</dbReference>
<dbReference type="InterPro" id="IPR027417">
    <property type="entry name" value="P-loop_NTPase"/>
</dbReference>
<dbReference type="GO" id="GO:0005524">
    <property type="term" value="F:ATP binding"/>
    <property type="evidence" value="ECO:0007669"/>
    <property type="project" value="UniProtKB-KW"/>
</dbReference>
<evidence type="ECO:0000313" key="4">
    <source>
        <dbReference type="Proteomes" id="UP000318509"/>
    </source>
</evidence>
<dbReference type="PANTHER" id="PTHR32039">
    <property type="entry name" value="MAGNESIUM-CHELATASE SUBUNIT CHLI"/>
    <property type="match status" value="1"/>
</dbReference>
<dbReference type="Pfam" id="PF13335">
    <property type="entry name" value="Mg_chelatase_C"/>
    <property type="match status" value="1"/>
</dbReference>
<dbReference type="InterPro" id="IPR020568">
    <property type="entry name" value="Ribosomal_Su5_D2-typ_SF"/>
</dbReference>
<accession>A0A537JTA7</accession>
<dbReference type="SMART" id="SM00382">
    <property type="entry name" value="AAA"/>
    <property type="match status" value="1"/>
</dbReference>
<reference evidence="3 4" key="1">
    <citation type="journal article" date="2019" name="Nat. Microbiol.">
        <title>Mediterranean grassland soil C-N compound turnover is dependent on rainfall and depth, and is mediated by genomically divergent microorganisms.</title>
        <authorList>
            <person name="Diamond S."/>
            <person name="Andeer P.F."/>
            <person name="Li Z."/>
            <person name="Crits-Christoph A."/>
            <person name="Burstein D."/>
            <person name="Anantharaman K."/>
            <person name="Lane K.R."/>
            <person name="Thomas B.C."/>
            <person name="Pan C."/>
            <person name="Northen T.R."/>
            <person name="Banfield J.F."/>
        </authorList>
    </citation>
    <scope>NUCLEOTIDE SEQUENCE [LARGE SCALE GENOMIC DNA]</scope>
    <source>
        <strain evidence="3">NP_3</strain>
    </source>
</reference>